<protein>
    <submittedName>
        <fullName evidence="4">TNF receptor-associated factor 5-like</fullName>
    </submittedName>
</protein>
<dbReference type="Gene3D" id="2.60.210.10">
    <property type="entry name" value="Apoptosis, Tumor Necrosis Factor Receptor Associated Protein 2, Chain A"/>
    <property type="match status" value="1"/>
</dbReference>
<accession>A0ABM4B8L6</accession>
<feature type="domain" description="MATH" evidence="2">
    <location>
        <begin position="91"/>
        <end position="241"/>
    </location>
</feature>
<evidence type="ECO:0000313" key="3">
    <source>
        <dbReference type="Proteomes" id="UP001652625"/>
    </source>
</evidence>
<dbReference type="PROSITE" id="PS50144">
    <property type="entry name" value="MATH"/>
    <property type="match status" value="1"/>
</dbReference>
<keyword evidence="3" id="KW-1185">Reference proteome</keyword>
<keyword evidence="1" id="KW-0175">Coiled coil</keyword>
<proteinExistence type="predicted"/>
<organism evidence="3 4">
    <name type="scientific">Hydra vulgaris</name>
    <name type="common">Hydra</name>
    <name type="synonym">Hydra attenuata</name>
    <dbReference type="NCBI Taxonomy" id="6087"/>
    <lineage>
        <taxon>Eukaryota</taxon>
        <taxon>Metazoa</taxon>
        <taxon>Cnidaria</taxon>
        <taxon>Hydrozoa</taxon>
        <taxon>Hydroidolina</taxon>
        <taxon>Anthoathecata</taxon>
        <taxon>Aplanulata</taxon>
        <taxon>Hydridae</taxon>
        <taxon>Hydra</taxon>
    </lineage>
</organism>
<dbReference type="InterPro" id="IPR049342">
    <property type="entry name" value="TRAF1-6_MATH_dom"/>
</dbReference>
<gene>
    <name evidence="4" type="primary">LOC136075713</name>
</gene>
<dbReference type="SUPFAM" id="SSF49599">
    <property type="entry name" value="TRAF domain-like"/>
    <property type="match status" value="1"/>
</dbReference>
<dbReference type="InterPro" id="IPR002083">
    <property type="entry name" value="MATH/TRAF_dom"/>
</dbReference>
<reference evidence="4" key="2">
    <citation type="submission" date="2025-08" db="UniProtKB">
        <authorList>
            <consortium name="RefSeq"/>
        </authorList>
    </citation>
    <scope>IDENTIFICATION</scope>
</reference>
<dbReference type="Pfam" id="PF21355">
    <property type="entry name" value="TRAF-mep_MATH"/>
    <property type="match status" value="1"/>
</dbReference>
<evidence type="ECO:0000256" key="1">
    <source>
        <dbReference type="SAM" id="Coils"/>
    </source>
</evidence>
<reference evidence="3" key="1">
    <citation type="submission" date="2025-05" db="UniProtKB">
        <authorList>
            <consortium name="RefSeq"/>
        </authorList>
    </citation>
    <scope>NUCLEOTIDE SEQUENCE [LARGE SCALE GENOMIC DNA]</scope>
</reference>
<sequence length="242" mass="29383">MKNINEKINILTKQLEDNEFKRLDNEIAKLNQMYQDFLTKLQDDSEFKRLDNETTKLNQMIQENNNEVLELKKITYENVFDKEKHEISMDISQNLWKDTQIIKLDQMELRLLSNEEYCSRPIYTSEGYLYRMKIYGFDRKENFMSIYFRLMQTEYDAALKWPFHKKVNCILRNNDKVYSQTISLENHLKFNSIQNQYRHTTRSFEKPTQKYNVAVGFDCFIDHEERNHYIINDTLFITVSIE</sequence>
<evidence type="ECO:0000259" key="2">
    <source>
        <dbReference type="PROSITE" id="PS50144"/>
    </source>
</evidence>
<dbReference type="InterPro" id="IPR008974">
    <property type="entry name" value="TRAF-like"/>
</dbReference>
<evidence type="ECO:0000313" key="4">
    <source>
        <dbReference type="RefSeq" id="XP_065645220.1"/>
    </source>
</evidence>
<dbReference type="RefSeq" id="XP_065645220.1">
    <property type="nucleotide sequence ID" value="XM_065789148.1"/>
</dbReference>
<name>A0ABM4B8L6_HYDVU</name>
<feature type="coiled-coil region" evidence="1">
    <location>
        <begin position="1"/>
        <end position="67"/>
    </location>
</feature>
<dbReference type="Proteomes" id="UP001652625">
    <property type="component" value="Chromosome 02"/>
</dbReference>
<dbReference type="GeneID" id="136075713"/>